<evidence type="ECO:0000256" key="3">
    <source>
        <dbReference type="RuleBase" id="RU004011"/>
    </source>
</evidence>
<comment type="similarity">
    <text evidence="2 3">Belongs to the NDK family.</text>
</comment>
<feature type="domain" description="Nucleoside diphosphate kinase-like" evidence="5">
    <location>
        <begin position="448"/>
        <end position="625"/>
    </location>
</feature>
<feature type="domain" description="Nucleoside diphosphate kinase-like" evidence="5">
    <location>
        <begin position="313"/>
        <end position="447"/>
    </location>
</feature>
<dbReference type="GO" id="GO:0004550">
    <property type="term" value="F:nucleoside diphosphate kinase activity"/>
    <property type="evidence" value="ECO:0007669"/>
    <property type="project" value="UniProtKB-EC"/>
</dbReference>
<dbReference type="Pfam" id="PF00085">
    <property type="entry name" value="Thioredoxin"/>
    <property type="match status" value="1"/>
</dbReference>
<proteinExistence type="inferred from homology"/>
<dbReference type="OrthoDB" id="10263751at2759"/>
<feature type="compositionally biased region" description="Acidic residues" evidence="4">
    <location>
        <begin position="648"/>
        <end position="659"/>
    </location>
</feature>
<dbReference type="Proteomes" id="UP000838412">
    <property type="component" value="Chromosome 17"/>
</dbReference>
<dbReference type="GO" id="GO:0006241">
    <property type="term" value="P:CTP biosynthetic process"/>
    <property type="evidence" value="ECO:0007669"/>
    <property type="project" value="InterPro"/>
</dbReference>
<evidence type="ECO:0000313" key="7">
    <source>
        <dbReference type="Proteomes" id="UP000838412"/>
    </source>
</evidence>
<feature type="compositionally biased region" description="Basic and acidic residues" evidence="4">
    <location>
        <begin position="755"/>
        <end position="767"/>
    </location>
</feature>
<dbReference type="InterPro" id="IPR051766">
    <property type="entry name" value="TXND_domain-containing"/>
</dbReference>
<sequence length="865" mass="95529">MARKKEIQLQEELKNQEQWDDFLSKKGLGMIDVYQAWAGPCAAVNGMLRRIKNELGDDLLRFASAEADNIEALERYRGRCQPTFLFMAGGELVHVIRGANAPLINKAIPDLLKAEHSVLEDGSERKVITDPIFDQEDKETEAEEEEEEAGEEEAGPQKEVTVAIIKPDAVQAGHVEDIIQRVKDAGFEILAQEERMLTEEEAREFYSHKADEEFFDELVAFMASGPSHVLVLTKGDDTGAEVIDEWRKIIGPFDSTVAKEEAPDSLRAQYGTDKSMNALHGSDSHEMATRELAFFFPNFQIPKAEAKPAEKRLQRTLALIRPDALKEHKDEILAKIQEAGFTVALQKEMQLTKDQAAEFYKEHEGQDYFEQLIESMTCGPLLALGLAREDAVERWRDLLGPKEVPVAKEEAPDSLRAQFAVEDVPVNPLHGSDSLESAEKEVQFFFPMQQTLAVVKPDAQEHKDAIIARIKEAGFNIAFQKETALTEELAQQLYTEHEGKEFYPQLVEHMTRSGLTLRHVISSFIMWVLKKIDKSTKGKEFYPQLVEHMTSGPSLFMVLSVEDAVEKFRSLMGPTDPEVAKEQSPDSLRAQFASDMLKNALHGSSNPDHAQEKIKAIFGDIEFNTDGTVKGMEPELDMVTEGDKEPAEGEEGEKEEEGEGGEKPAEEEGEKKEEEEAKPEEEALHTAPSHGLLVSPVNTPVLTPAPGETPATEAEAPAAEEQKEETPEGGEEAKAEEGGNEGAQEETSAEQTNDAETKDENEQKEAGENEGSEQAEGNEGEKERPEEEGTAEPAAEPAQEEGGEKEESTEKESEEKPEGGEAEAAAPAEAGEGEGEKADEEKPAEDAEQKEGEKAEEKPAEAPAE</sequence>
<feature type="region of interest" description="Disordered" evidence="4">
    <location>
        <begin position="130"/>
        <end position="158"/>
    </location>
</feature>
<feature type="compositionally biased region" description="Basic and acidic residues" evidence="4">
    <location>
        <begin position="805"/>
        <end position="819"/>
    </location>
</feature>
<feature type="compositionally biased region" description="Acidic residues" evidence="4">
    <location>
        <begin position="768"/>
        <end position="778"/>
    </location>
</feature>
<dbReference type="InterPro" id="IPR036249">
    <property type="entry name" value="Thioredoxin-like_sf"/>
</dbReference>
<dbReference type="PANTHER" id="PTHR46135:SF3">
    <property type="entry name" value="NME_NM23 FAMILY MEMBER 8"/>
    <property type="match status" value="1"/>
</dbReference>
<feature type="compositionally biased region" description="Low complexity" evidence="4">
    <location>
        <begin position="704"/>
        <end position="719"/>
    </location>
</feature>
<dbReference type="InterPro" id="IPR036850">
    <property type="entry name" value="NDK-like_dom_sf"/>
</dbReference>
<feature type="compositionally biased region" description="Basic and acidic residues" evidence="4">
    <location>
        <begin position="834"/>
        <end position="865"/>
    </location>
</feature>
<dbReference type="PRINTS" id="PR01243">
    <property type="entry name" value="NUCDPKINASE"/>
</dbReference>
<dbReference type="PANTHER" id="PTHR46135">
    <property type="entry name" value="NME/NM23 FAMILY MEMBER 8"/>
    <property type="match status" value="1"/>
</dbReference>
<feature type="compositionally biased region" description="Basic and acidic residues" evidence="4">
    <location>
        <begin position="720"/>
        <end position="737"/>
    </location>
</feature>
<feature type="compositionally biased region" description="Acidic residues" evidence="4">
    <location>
        <begin position="133"/>
        <end position="154"/>
    </location>
</feature>
<evidence type="ECO:0000256" key="4">
    <source>
        <dbReference type="SAM" id="MobiDB-lite"/>
    </source>
</evidence>
<feature type="domain" description="Nucleoside diphosphate kinase-like" evidence="5">
    <location>
        <begin position="158"/>
        <end position="303"/>
    </location>
</feature>
<evidence type="ECO:0000313" key="6">
    <source>
        <dbReference type="EMBL" id="CAH1249803.1"/>
    </source>
</evidence>
<reference evidence="6" key="1">
    <citation type="submission" date="2022-01" db="EMBL/GenBank/DDBJ databases">
        <authorList>
            <person name="Braso-Vives M."/>
        </authorList>
    </citation>
    <scope>NUCLEOTIDE SEQUENCE</scope>
</reference>
<dbReference type="InterPro" id="IPR034907">
    <property type="entry name" value="NDK-like_dom"/>
</dbReference>
<evidence type="ECO:0000256" key="1">
    <source>
        <dbReference type="ARBA" id="ARBA00012966"/>
    </source>
</evidence>
<feature type="compositionally biased region" description="Basic and acidic residues" evidence="4">
    <location>
        <begin position="660"/>
        <end position="684"/>
    </location>
</feature>
<feature type="region of interest" description="Disordered" evidence="4">
    <location>
        <begin position="625"/>
        <end position="865"/>
    </location>
</feature>
<keyword evidence="7" id="KW-1185">Reference proteome</keyword>
<dbReference type="EMBL" id="OV696702">
    <property type="protein sequence ID" value="CAH1249803.1"/>
    <property type="molecule type" value="Genomic_DNA"/>
</dbReference>
<protein>
    <recommendedName>
        <fullName evidence="1">nucleoside-diphosphate kinase</fullName>
        <ecNumber evidence="1">2.7.4.6</ecNumber>
    </recommendedName>
</protein>
<gene>
    <name evidence="6" type="primary">NME8</name>
    <name evidence="6" type="ORF">BLAG_LOCUS10782</name>
</gene>
<evidence type="ECO:0000256" key="2">
    <source>
        <dbReference type="PROSITE-ProRule" id="PRU00706"/>
    </source>
</evidence>
<dbReference type="EC" id="2.7.4.6" evidence="1"/>
<organism evidence="6 7">
    <name type="scientific">Branchiostoma lanceolatum</name>
    <name type="common">Common lancelet</name>
    <name type="synonym">Amphioxus lanceolatum</name>
    <dbReference type="NCBI Taxonomy" id="7740"/>
    <lineage>
        <taxon>Eukaryota</taxon>
        <taxon>Metazoa</taxon>
        <taxon>Chordata</taxon>
        <taxon>Cephalochordata</taxon>
        <taxon>Leptocardii</taxon>
        <taxon>Amphioxiformes</taxon>
        <taxon>Branchiostomatidae</taxon>
        <taxon>Branchiostoma</taxon>
    </lineage>
</organism>
<dbReference type="Gene3D" id="3.40.30.10">
    <property type="entry name" value="Glutaredoxin"/>
    <property type="match status" value="1"/>
</dbReference>
<dbReference type="SMART" id="SM00562">
    <property type="entry name" value="NDK"/>
    <property type="match status" value="3"/>
</dbReference>
<dbReference type="SUPFAM" id="SSF52833">
    <property type="entry name" value="Thioredoxin-like"/>
    <property type="match status" value="1"/>
</dbReference>
<dbReference type="PROSITE" id="PS00469">
    <property type="entry name" value="NDPK"/>
    <property type="match status" value="1"/>
</dbReference>
<dbReference type="Pfam" id="PF00334">
    <property type="entry name" value="NDK"/>
    <property type="match status" value="4"/>
</dbReference>
<dbReference type="InterPro" id="IPR013766">
    <property type="entry name" value="Thioredoxin_domain"/>
</dbReference>
<dbReference type="CDD" id="cd02948">
    <property type="entry name" value="TRX_NDPK"/>
    <property type="match status" value="1"/>
</dbReference>
<dbReference type="GO" id="GO:0006228">
    <property type="term" value="P:UTP biosynthetic process"/>
    <property type="evidence" value="ECO:0007669"/>
    <property type="project" value="InterPro"/>
</dbReference>
<dbReference type="SUPFAM" id="SSF54919">
    <property type="entry name" value="Nucleoside diphosphate kinase, NDK"/>
    <property type="match status" value="3"/>
</dbReference>
<dbReference type="PROSITE" id="PS51374">
    <property type="entry name" value="NDPK_LIKE"/>
    <property type="match status" value="3"/>
</dbReference>
<dbReference type="InterPro" id="IPR023005">
    <property type="entry name" value="Nucleoside_diP_kinase_AS"/>
</dbReference>
<comment type="caution">
    <text evidence="2">Lacks conserved residue(s) required for the propagation of feature annotation.</text>
</comment>
<accession>A0A8K0EG96</accession>
<name>A0A8K0EG96_BRALA</name>
<dbReference type="Gene3D" id="3.30.70.141">
    <property type="entry name" value="Nucleoside diphosphate kinase-like domain"/>
    <property type="match status" value="4"/>
</dbReference>
<evidence type="ECO:0000259" key="5">
    <source>
        <dbReference type="SMART" id="SM00562"/>
    </source>
</evidence>
<dbReference type="InterPro" id="IPR001564">
    <property type="entry name" value="Nucleoside_diP_kinase"/>
</dbReference>
<dbReference type="GO" id="GO:0006183">
    <property type="term" value="P:GTP biosynthetic process"/>
    <property type="evidence" value="ECO:0007669"/>
    <property type="project" value="InterPro"/>
</dbReference>
<dbReference type="AlphaFoldDB" id="A0A8K0EG96"/>
<dbReference type="CDD" id="cd04416">
    <property type="entry name" value="NDPk_TX"/>
    <property type="match status" value="3"/>
</dbReference>